<evidence type="ECO:0000259" key="7">
    <source>
        <dbReference type="Pfam" id="PF00294"/>
    </source>
</evidence>
<dbReference type="Pfam" id="PF00294">
    <property type="entry name" value="PfkB"/>
    <property type="match status" value="1"/>
</dbReference>
<comment type="caution">
    <text evidence="8">The sequence shown here is derived from an EMBL/GenBank/DDBJ whole genome shotgun (WGS) entry which is preliminary data.</text>
</comment>
<sequence>MTEIVTVTLNPAVDVSTSVEHIVDTHKLRCARPRRDPGGGGINVARTVHRLGGDCVALYLAGGPTGDVLTLLLEAEHVPSVRLRIAGETRENVCVTETATGREYRFLMPGPSVTATEWRDCAARIAALQPAPCYLVLSGSLPPGAPDDLYATLARTAAANGSRVVVDAAGPALRAALDAGVHLVKPSLDELSALAGEPLDEASACRKAGELVAQGRAGIVALTLGARGAWVVTRERALRLPGRPATVCSTVGAGDSFVGGMIWALARGVPFDDACRYALAASAASVEHPGTALCTREDVERIHAELVAQARGTAMARGAA</sequence>
<dbReference type="InterPro" id="IPR011611">
    <property type="entry name" value="PfkB_dom"/>
</dbReference>
<dbReference type="PIRSF" id="PIRSF000535">
    <property type="entry name" value="1PFK/6PFK/LacC"/>
    <property type="match status" value="1"/>
</dbReference>
<dbReference type="RefSeq" id="WP_059731666.1">
    <property type="nucleotide sequence ID" value="NZ_LOYH01000086.1"/>
</dbReference>
<evidence type="ECO:0000256" key="4">
    <source>
        <dbReference type="ARBA" id="ARBA00022777"/>
    </source>
</evidence>
<evidence type="ECO:0000256" key="2">
    <source>
        <dbReference type="ARBA" id="ARBA00022679"/>
    </source>
</evidence>
<dbReference type="CDD" id="cd01164">
    <property type="entry name" value="FruK_PfkB_like"/>
    <property type="match status" value="1"/>
</dbReference>
<dbReference type="InterPro" id="IPR017583">
    <property type="entry name" value="Tagatose/fructose_Pkinase"/>
</dbReference>
<keyword evidence="3" id="KW-0547">Nucleotide-binding</keyword>
<evidence type="ECO:0000256" key="6">
    <source>
        <dbReference type="PIRNR" id="PIRNR000535"/>
    </source>
</evidence>
<dbReference type="AlphaFoldDB" id="A0A103ZAD4"/>
<dbReference type="EMBL" id="LOYH01000086">
    <property type="protein sequence ID" value="KVK76332.1"/>
    <property type="molecule type" value="Genomic_DNA"/>
</dbReference>
<dbReference type="InterPro" id="IPR029056">
    <property type="entry name" value="Ribokinase-like"/>
</dbReference>
<evidence type="ECO:0000256" key="3">
    <source>
        <dbReference type="ARBA" id="ARBA00022741"/>
    </source>
</evidence>
<accession>A0A103ZAD4</accession>
<proteinExistence type="inferred from homology"/>
<keyword evidence="4 8" id="KW-0418">Kinase</keyword>
<protein>
    <recommendedName>
        <fullName evidence="6">Phosphofructokinase</fullName>
    </recommendedName>
</protein>
<dbReference type="FunFam" id="3.40.1190.20:FF:000001">
    <property type="entry name" value="Phosphofructokinase"/>
    <property type="match status" value="1"/>
</dbReference>
<dbReference type="NCBIfam" id="TIGR03168">
    <property type="entry name" value="1-PFK"/>
    <property type="match status" value="1"/>
</dbReference>
<name>A0A103ZAD4_BURCE</name>
<evidence type="ECO:0000313" key="8">
    <source>
        <dbReference type="EMBL" id="KVK76332.1"/>
    </source>
</evidence>
<dbReference type="PROSITE" id="PS00584">
    <property type="entry name" value="PFKB_KINASES_2"/>
    <property type="match status" value="1"/>
</dbReference>
<evidence type="ECO:0000313" key="9">
    <source>
        <dbReference type="Proteomes" id="UP000069001"/>
    </source>
</evidence>
<evidence type="ECO:0000256" key="1">
    <source>
        <dbReference type="ARBA" id="ARBA00010688"/>
    </source>
</evidence>
<dbReference type="GO" id="GO:0003872">
    <property type="term" value="F:6-phosphofructokinase activity"/>
    <property type="evidence" value="ECO:0007669"/>
    <property type="project" value="TreeGrafter"/>
</dbReference>
<dbReference type="Gene3D" id="3.40.1190.20">
    <property type="match status" value="1"/>
</dbReference>
<feature type="domain" description="Carbohydrate kinase PfkB" evidence="7">
    <location>
        <begin position="17"/>
        <end position="295"/>
    </location>
</feature>
<dbReference type="GO" id="GO:0005524">
    <property type="term" value="F:ATP binding"/>
    <property type="evidence" value="ECO:0007669"/>
    <property type="project" value="UniProtKB-KW"/>
</dbReference>
<dbReference type="SUPFAM" id="SSF53613">
    <property type="entry name" value="Ribokinase-like"/>
    <property type="match status" value="1"/>
</dbReference>
<dbReference type="Proteomes" id="UP000069001">
    <property type="component" value="Unassembled WGS sequence"/>
</dbReference>
<dbReference type="PROSITE" id="PS00583">
    <property type="entry name" value="PFKB_KINASES_1"/>
    <property type="match status" value="1"/>
</dbReference>
<dbReference type="PANTHER" id="PTHR46566:SF2">
    <property type="entry name" value="ATP-DEPENDENT 6-PHOSPHOFRUCTOKINASE ISOZYME 2"/>
    <property type="match status" value="1"/>
</dbReference>
<dbReference type="GO" id="GO:0005829">
    <property type="term" value="C:cytosol"/>
    <property type="evidence" value="ECO:0007669"/>
    <property type="project" value="TreeGrafter"/>
</dbReference>
<keyword evidence="5" id="KW-0067">ATP-binding</keyword>
<dbReference type="PANTHER" id="PTHR46566">
    <property type="entry name" value="1-PHOSPHOFRUCTOKINASE-RELATED"/>
    <property type="match status" value="1"/>
</dbReference>
<dbReference type="InterPro" id="IPR002173">
    <property type="entry name" value="Carboh/pur_kinase_PfkB_CS"/>
</dbReference>
<gene>
    <name evidence="8" type="ORF">WS90_24275</name>
</gene>
<comment type="similarity">
    <text evidence="1 6">Belongs to the carbohydrate kinase PfkB family.</text>
</comment>
<organism evidence="8 9">
    <name type="scientific">Burkholderia cepacia</name>
    <name type="common">Pseudomonas cepacia</name>
    <dbReference type="NCBI Taxonomy" id="292"/>
    <lineage>
        <taxon>Bacteria</taxon>
        <taxon>Pseudomonadati</taxon>
        <taxon>Pseudomonadota</taxon>
        <taxon>Betaproteobacteria</taxon>
        <taxon>Burkholderiales</taxon>
        <taxon>Burkholderiaceae</taxon>
        <taxon>Burkholderia</taxon>
        <taxon>Burkholderia cepacia complex</taxon>
    </lineage>
</organism>
<keyword evidence="2 6" id="KW-0808">Transferase</keyword>
<reference evidence="8 9" key="1">
    <citation type="submission" date="2015-11" db="EMBL/GenBank/DDBJ databases">
        <title>Expanding the genomic diversity of Burkholderia species for the development of highly accurate diagnostics.</title>
        <authorList>
            <person name="Sahl J."/>
            <person name="Keim P."/>
            <person name="Wagner D."/>
        </authorList>
    </citation>
    <scope>NUCLEOTIDE SEQUENCE [LARGE SCALE GENOMIC DNA]</scope>
    <source>
        <strain evidence="8 9">MSMB1302</strain>
    </source>
</reference>
<evidence type="ECO:0000256" key="5">
    <source>
        <dbReference type="ARBA" id="ARBA00022840"/>
    </source>
</evidence>